<feature type="binding site" evidence="6">
    <location>
        <position position="248"/>
    </location>
    <ligand>
        <name>S-adenosyl-L-methionine</name>
        <dbReference type="ChEBI" id="CHEBI:59789"/>
    </ligand>
</feature>
<feature type="binding site" evidence="6">
    <location>
        <position position="299"/>
    </location>
    <ligand>
        <name>S-adenosyl-L-methionine</name>
        <dbReference type="ChEBI" id="CHEBI:59789"/>
    </ligand>
</feature>
<dbReference type="InterPro" id="IPR045850">
    <property type="entry name" value="TRM2_met"/>
</dbReference>
<dbReference type="KEGG" id="lgi:LOTGIDRAFT_154241"/>
<dbReference type="EC" id="2.1.1.35" evidence="4"/>
<dbReference type="RefSeq" id="XP_009060195.1">
    <property type="nucleotide sequence ID" value="XM_009061947.1"/>
</dbReference>
<evidence type="ECO:0000256" key="6">
    <source>
        <dbReference type="PROSITE-ProRule" id="PRU01024"/>
    </source>
</evidence>
<feature type="active site" description="Nucleophile" evidence="6">
    <location>
        <position position="380"/>
    </location>
</feature>
<accession>V4A790</accession>
<organism evidence="7 8">
    <name type="scientific">Lottia gigantea</name>
    <name type="common">Giant owl limpet</name>
    <dbReference type="NCBI Taxonomy" id="225164"/>
    <lineage>
        <taxon>Eukaryota</taxon>
        <taxon>Metazoa</taxon>
        <taxon>Spiralia</taxon>
        <taxon>Lophotrochozoa</taxon>
        <taxon>Mollusca</taxon>
        <taxon>Gastropoda</taxon>
        <taxon>Patellogastropoda</taxon>
        <taxon>Lottioidea</taxon>
        <taxon>Lottiidae</taxon>
        <taxon>Lottia</taxon>
    </lineage>
</organism>
<dbReference type="GO" id="GO:0006396">
    <property type="term" value="P:RNA processing"/>
    <property type="evidence" value="ECO:0007669"/>
    <property type="project" value="InterPro"/>
</dbReference>
<dbReference type="OMA" id="DQMLPLW"/>
<feature type="binding site" evidence="6">
    <location>
        <position position="352"/>
    </location>
    <ligand>
        <name>S-adenosyl-L-methionine</name>
        <dbReference type="ChEBI" id="CHEBI:59789"/>
    </ligand>
</feature>
<dbReference type="HOGENOM" id="CLU_014689_4_2_1"/>
<dbReference type="Proteomes" id="UP000030746">
    <property type="component" value="Unassembled WGS sequence"/>
</dbReference>
<evidence type="ECO:0000256" key="3">
    <source>
        <dbReference type="ARBA" id="ARBA00022691"/>
    </source>
</evidence>
<sequence>MWKRLLLVNRLARTVTPLHKVPYNEQLVKKEKVMRRVLKKIYNIIKHNRKSSTEFLDNQAELNSGQICEFQEVKPSPVTEGYRNKHAILIGFDVNKNIIAGYPLQKQNDDQIHVKADKLCIISDHHKYINQLLEEFIKRPPLPAEEYNGLWRSGSVRTTTTGETMLTLTVNPYLLSQEDLEMAKKSYIEYFTDGNGAQANIHSLYMELCSSRIPRHANSQLLHLSGQKYITEKLNDKEFRITPYSFFQVNTHCAEVLYNNISDLININSGTTHLLDMCCGTGTIGILLSNYVDQVCGIEVSKEAIECAKENALLNDVKNIKFVCGTAEDVLNQLILEDSPVLKADNLVVVLNPGRLGFKSKFIRRLRRISAINHFIFVTCKPSGVIIQNLVQLMMDDTKGNLGEPFSPQTSVAVDLFPHTKHCELIISMTR</sequence>
<dbReference type="GO" id="GO:0003723">
    <property type="term" value="F:RNA binding"/>
    <property type="evidence" value="ECO:0007669"/>
    <property type="project" value="TreeGrafter"/>
</dbReference>
<evidence type="ECO:0000256" key="2">
    <source>
        <dbReference type="ARBA" id="ARBA00022679"/>
    </source>
</evidence>
<dbReference type="GeneID" id="20236246"/>
<evidence type="ECO:0000256" key="1">
    <source>
        <dbReference type="ARBA" id="ARBA00022603"/>
    </source>
</evidence>
<name>V4A790_LOTGI</name>
<dbReference type="CDD" id="cd02440">
    <property type="entry name" value="AdoMet_MTases"/>
    <property type="match status" value="1"/>
</dbReference>
<dbReference type="OrthoDB" id="10250660at2759"/>
<dbReference type="Gene3D" id="3.40.50.150">
    <property type="entry name" value="Vaccinia Virus protein VP39"/>
    <property type="match status" value="1"/>
</dbReference>
<keyword evidence="3 6" id="KW-0949">S-adenosyl-L-methionine</keyword>
<evidence type="ECO:0000313" key="7">
    <source>
        <dbReference type="EMBL" id="ESO89156.1"/>
    </source>
</evidence>
<dbReference type="GO" id="GO:0030697">
    <property type="term" value="F:tRNA (uracil(54)-C5)-methyltransferase activity, S-adenosyl methionine-dependent"/>
    <property type="evidence" value="ECO:0007669"/>
    <property type="project" value="UniProtKB-EC"/>
</dbReference>
<dbReference type="Pfam" id="PF05958">
    <property type="entry name" value="tRNA_U5-meth_tr"/>
    <property type="match status" value="1"/>
</dbReference>
<dbReference type="PROSITE" id="PS51687">
    <property type="entry name" value="SAM_MT_RNA_M5U"/>
    <property type="match status" value="1"/>
</dbReference>
<dbReference type="AlphaFoldDB" id="V4A790"/>
<comment type="caution">
    <text evidence="6">Lacks conserved residue(s) required for the propagation of feature annotation.</text>
</comment>
<evidence type="ECO:0000313" key="8">
    <source>
        <dbReference type="Proteomes" id="UP000030746"/>
    </source>
</evidence>
<keyword evidence="1 6" id="KW-0489">Methyltransferase</keyword>
<dbReference type="InterPro" id="IPR029063">
    <property type="entry name" value="SAM-dependent_MTases_sf"/>
</dbReference>
<dbReference type="PANTHER" id="PTHR45904:SF2">
    <property type="entry name" value="TRNA (URACIL-5-)-METHYLTRANSFERASE HOMOLOG A"/>
    <property type="match status" value="1"/>
</dbReference>
<dbReference type="CTD" id="20236246"/>
<keyword evidence="2 6" id="KW-0808">Transferase</keyword>
<dbReference type="GO" id="GO:0032259">
    <property type="term" value="P:methylation"/>
    <property type="evidence" value="ECO:0007669"/>
    <property type="project" value="UniProtKB-KW"/>
</dbReference>
<gene>
    <name evidence="7" type="ORF">LOTGIDRAFT_154241</name>
</gene>
<proteinExistence type="inferred from homology"/>
<dbReference type="STRING" id="225164.V4A790"/>
<keyword evidence="8" id="KW-1185">Reference proteome</keyword>
<evidence type="ECO:0000256" key="4">
    <source>
        <dbReference type="ARBA" id="ARBA00033763"/>
    </source>
</evidence>
<reference evidence="7 8" key="1">
    <citation type="journal article" date="2013" name="Nature">
        <title>Insights into bilaterian evolution from three spiralian genomes.</title>
        <authorList>
            <person name="Simakov O."/>
            <person name="Marletaz F."/>
            <person name="Cho S.J."/>
            <person name="Edsinger-Gonzales E."/>
            <person name="Havlak P."/>
            <person name="Hellsten U."/>
            <person name="Kuo D.H."/>
            <person name="Larsson T."/>
            <person name="Lv J."/>
            <person name="Arendt D."/>
            <person name="Savage R."/>
            <person name="Osoegawa K."/>
            <person name="de Jong P."/>
            <person name="Grimwood J."/>
            <person name="Chapman J.A."/>
            <person name="Shapiro H."/>
            <person name="Aerts A."/>
            <person name="Otillar R.P."/>
            <person name="Terry A.Y."/>
            <person name="Boore J.L."/>
            <person name="Grigoriev I.V."/>
            <person name="Lindberg D.R."/>
            <person name="Seaver E.C."/>
            <person name="Weisblat D.A."/>
            <person name="Putnam N.H."/>
            <person name="Rokhsar D.S."/>
        </authorList>
    </citation>
    <scope>NUCLEOTIDE SEQUENCE [LARGE SCALE GENOMIC DNA]</scope>
</reference>
<comment type="catalytic activity">
    <reaction evidence="5">
        <text>uridine(54) in tRNA + S-adenosyl-L-methionine = 5-methyluridine(54) in tRNA + S-adenosyl-L-homocysteine + H(+)</text>
        <dbReference type="Rhea" id="RHEA:42712"/>
        <dbReference type="Rhea" id="RHEA-COMP:10167"/>
        <dbReference type="Rhea" id="RHEA-COMP:10193"/>
        <dbReference type="ChEBI" id="CHEBI:15378"/>
        <dbReference type="ChEBI" id="CHEBI:57856"/>
        <dbReference type="ChEBI" id="CHEBI:59789"/>
        <dbReference type="ChEBI" id="CHEBI:65315"/>
        <dbReference type="ChEBI" id="CHEBI:74447"/>
        <dbReference type="EC" id="2.1.1.35"/>
    </reaction>
    <physiologicalReaction direction="left-to-right" evidence="5">
        <dbReference type="Rhea" id="RHEA:42713"/>
    </physiologicalReaction>
</comment>
<evidence type="ECO:0000256" key="5">
    <source>
        <dbReference type="ARBA" id="ARBA00047278"/>
    </source>
</evidence>
<dbReference type="EMBL" id="KB202619">
    <property type="protein sequence ID" value="ESO89156.1"/>
    <property type="molecule type" value="Genomic_DNA"/>
</dbReference>
<comment type="similarity">
    <text evidence="6">Belongs to the class I-like SAM-binding methyltransferase superfamily. RNA M5U methyltransferase family.</text>
</comment>
<dbReference type="InterPro" id="IPR010280">
    <property type="entry name" value="U5_MeTrfase_fam"/>
</dbReference>
<protein>
    <recommendedName>
        <fullName evidence="4">tRNA (uracil(54)-C(5))-methyltransferase</fullName>
        <ecNumber evidence="4">2.1.1.35</ecNumber>
    </recommendedName>
</protein>
<dbReference type="SUPFAM" id="SSF53335">
    <property type="entry name" value="S-adenosyl-L-methionine-dependent methyltransferases"/>
    <property type="match status" value="1"/>
</dbReference>
<dbReference type="Gene3D" id="2.40.50.1070">
    <property type="match status" value="1"/>
</dbReference>
<dbReference type="PANTHER" id="PTHR45904">
    <property type="entry name" value="TRNA (URACIL-5-)-METHYLTRANSFERASE"/>
    <property type="match status" value="1"/>
</dbReference>